<dbReference type="InterPro" id="IPR027417">
    <property type="entry name" value="P-loop_NTPase"/>
</dbReference>
<dbReference type="GO" id="GO:0005737">
    <property type="term" value="C:cytoplasm"/>
    <property type="evidence" value="ECO:0007669"/>
    <property type="project" value="UniProtKB-SubCell"/>
</dbReference>
<keyword evidence="7" id="KW-0547">Nucleotide-binding</keyword>
<evidence type="ECO:0000256" key="5">
    <source>
        <dbReference type="ARBA" id="ARBA00022694"/>
    </source>
</evidence>
<name>A0A5C5YFA0_9BACT</name>
<comment type="subcellular location">
    <subcellularLocation>
        <location evidence="1">Cytoplasm</location>
    </subcellularLocation>
</comment>
<protein>
    <recommendedName>
        <fullName evidence="3">tRNA threonylcarbamoyladenosine biosynthesis protein TsaE</fullName>
    </recommendedName>
    <alternativeName>
        <fullName evidence="10">t(6)A37 threonylcarbamoyladenosine biosynthesis protein TsaE</fullName>
    </alternativeName>
</protein>
<evidence type="ECO:0000256" key="4">
    <source>
        <dbReference type="ARBA" id="ARBA00022490"/>
    </source>
</evidence>
<dbReference type="Proteomes" id="UP000318053">
    <property type="component" value="Unassembled WGS sequence"/>
</dbReference>
<organism evidence="11 12">
    <name type="scientific">Allorhodopirellula solitaria</name>
    <dbReference type="NCBI Taxonomy" id="2527987"/>
    <lineage>
        <taxon>Bacteria</taxon>
        <taxon>Pseudomonadati</taxon>
        <taxon>Planctomycetota</taxon>
        <taxon>Planctomycetia</taxon>
        <taxon>Pirellulales</taxon>
        <taxon>Pirellulaceae</taxon>
        <taxon>Allorhodopirellula</taxon>
    </lineage>
</organism>
<proteinExistence type="inferred from homology"/>
<evidence type="ECO:0000313" key="12">
    <source>
        <dbReference type="Proteomes" id="UP000318053"/>
    </source>
</evidence>
<evidence type="ECO:0000256" key="7">
    <source>
        <dbReference type="ARBA" id="ARBA00022741"/>
    </source>
</evidence>
<evidence type="ECO:0000313" key="11">
    <source>
        <dbReference type="EMBL" id="TWT74407.1"/>
    </source>
</evidence>
<keyword evidence="8" id="KW-0067">ATP-binding</keyword>
<evidence type="ECO:0000256" key="8">
    <source>
        <dbReference type="ARBA" id="ARBA00022840"/>
    </source>
</evidence>
<dbReference type="GO" id="GO:0005524">
    <property type="term" value="F:ATP binding"/>
    <property type="evidence" value="ECO:0007669"/>
    <property type="project" value="UniProtKB-KW"/>
</dbReference>
<dbReference type="RefSeq" id="WP_146390388.1">
    <property type="nucleotide sequence ID" value="NZ_SJPK01000002.1"/>
</dbReference>
<gene>
    <name evidence="11" type="primary">tsaE</name>
    <name evidence="11" type="ORF">CA85_12960</name>
</gene>
<dbReference type="NCBIfam" id="TIGR00150">
    <property type="entry name" value="T6A_YjeE"/>
    <property type="match status" value="1"/>
</dbReference>
<evidence type="ECO:0000256" key="1">
    <source>
        <dbReference type="ARBA" id="ARBA00004496"/>
    </source>
</evidence>
<evidence type="ECO:0000256" key="2">
    <source>
        <dbReference type="ARBA" id="ARBA00007599"/>
    </source>
</evidence>
<dbReference type="GO" id="GO:0002949">
    <property type="term" value="P:tRNA threonylcarbamoyladenosine modification"/>
    <property type="evidence" value="ECO:0007669"/>
    <property type="project" value="InterPro"/>
</dbReference>
<dbReference type="Pfam" id="PF02367">
    <property type="entry name" value="TsaE"/>
    <property type="match status" value="1"/>
</dbReference>
<keyword evidence="5" id="KW-0819">tRNA processing</keyword>
<evidence type="ECO:0000256" key="10">
    <source>
        <dbReference type="ARBA" id="ARBA00032441"/>
    </source>
</evidence>
<accession>A0A5C5YFA0</accession>
<dbReference type="InterPro" id="IPR003442">
    <property type="entry name" value="T6A_TsaE"/>
</dbReference>
<dbReference type="PANTHER" id="PTHR33540">
    <property type="entry name" value="TRNA THREONYLCARBAMOYLADENOSINE BIOSYNTHESIS PROTEIN TSAE"/>
    <property type="match status" value="1"/>
</dbReference>
<dbReference type="AlphaFoldDB" id="A0A5C5YFA0"/>
<sequence length="196" mass="21616">MRITGVGVEQLAQLARALVAEDAENSIPASSPRSLCFGLIGTLGAGKTRFCQEIASAWRIDPAEVTSPTFTLIKSYPIAAVGDRPAATIQLHHLDLYRIVDEDELWELGMDELWETPGAWILMEWADRFADCLPADTIWVRIEIPDDSPLANAPSENALGNTPQPRRVIELQSSDPERQAWLGNVESRLRDQGIIG</sequence>
<comment type="caution">
    <text evidence="11">The sequence shown here is derived from an EMBL/GenBank/DDBJ whole genome shotgun (WGS) entry which is preliminary data.</text>
</comment>
<reference evidence="11 12" key="1">
    <citation type="submission" date="2019-02" db="EMBL/GenBank/DDBJ databases">
        <title>Deep-cultivation of Planctomycetes and their phenomic and genomic characterization uncovers novel biology.</title>
        <authorList>
            <person name="Wiegand S."/>
            <person name="Jogler M."/>
            <person name="Boedeker C."/>
            <person name="Pinto D."/>
            <person name="Vollmers J."/>
            <person name="Rivas-Marin E."/>
            <person name="Kohn T."/>
            <person name="Peeters S.H."/>
            <person name="Heuer A."/>
            <person name="Rast P."/>
            <person name="Oberbeckmann S."/>
            <person name="Bunk B."/>
            <person name="Jeske O."/>
            <person name="Meyerdierks A."/>
            <person name="Storesund J.E."/>
            <person name="Kallscheuer N."/>
            <person name="Luecker S."/>
            <person name="Lage O.M."/>
            <person name="Pohl T."/>
            <person name="Merkel B.J."/>
            <person name="Hornburger P."/>
            <person name="Mueller R.-W."/>
            <person name="Bruemmer F."/>
            <person name="Labrenz M."/>
            <person name="Spormann A.M."/>
            <person name="Op Den Camp H."/>
            <person name="Overmann J."/>
            <person name="Amann R."/>
            <person name="Jetten M.S.M."/>
            <person name="Mascher T."/>
            <person name="Medema M.H."/>
            <person name="Devos D.P."/>
            <person name="Kaster A.-K."/>
            <person name="Ovreas L."/>
            <person name="Rohde M."/>
            <person name="Galperin M.Y."/>
            <person name="Jogler C."/>
        </authorList>
    </citation>
    <scope>NUCLEOTIDE SEQUENCE [LARGE SCALE GENOMIC DNA]</scope>
    <source>
        <strain evidence="11 12">CA85</strain>
    </source>
</reference>
<keyword evidence="4" id="KW-0963">Cytoplasm</keyword>
<dbReference type="EMBL" id="SJPK01000002">
    <property type="protein sequence ID" value="TWT74407.1"/>
    <property type="molecule type" value="Genomic_DNA"/>
</dbReference>
<dbReference type="GO" id="GO:0046872">
    <property type="term" value="F:metal ion binding"/>
    <property type="evidence" value="ECO:0007669"/>
    <property type="project" value="UniProtKB-KW"/>
</dbReference>
<dbReference type="OrthoDB" id="9815896at2"/>
<comment type="similarity">
    <text evidence="2">Belongs to the TsaE family.</text>
</comment>
<keyword evidence="6" id="KW-0479">Metal-binding</keyword>
<dbReference type="SUPFAM" id="SSF52540">
    <property type="entry name" value="P-loop containing nucleoside triphosphate hydrolases"/>
    <property type="match status" value="1"/>
</dbReference>
<evidence type="ECO:0000256" key="6">
    <source>
        <dbReference type="ARBA" id="ARBA00022723"/>
    </source>
</evidence>
<dbReference type="PANTHER" id="PTHR33540:SF2">
    <property type="entry name" value="TRNA THREONYLCARBAMOYLADENOSINE BIOSYNTHESIS PROTEIN TSAE"/>
    <property type="match status" value="1"/>
</dbReference>
<evidence type="ECO:0000256" key="9">
    <source>
        <dbReference type="ARBA" id="ARBA00022842"/>
    </source>
</evidence>
<keyword evidence="9" id="KW-0460">Magnesium</keyword>
<evidence type="ECO:0000256" key="3">
    <source>
        <dbReference type="ARBA" id="ARBA00019010"/>
    </source>
</evidence>
<dbReference type="Gene3D" id="3.40.50.300">
    <property type="entry name" value="P-loop containing nucleotide triphosphate hydrolases"/>
    <property type="match status" value="1"/>
</dbReference>
<keyword evidence="12" id="KW-1185">Reference proteome</keyword>